<reference evidence="7" key="1">
    <citation type="submission" date="2019-08" db="EMBL/GenBank/DDBJ databases">
        <authorList>
            <person name="Kucharzyk K."/>
            <person name="Murdoch R.W."/>
            <person name="Higgins S."/>
            <person name="Loffler F."/>
        </authorList>
    </citation>
    <scope>NUCLEOTIDE SEQUENCE</scope>
</reference>
<dbReference type="Pfam" id="PF01799">
    <property type="entry name" value="Fer2_2"/>
    <property type="match status" value="1"/>
</dbReference>
<dbReference type="InterPro" id="IPR002888">
    <property type="entry name" value="2Fe-2S-bd"/>
</dbReference>
<dbReference type="EMBL" id="VSSQ01066655">
    <property type="protein sequence ID" value="MPN19149.1"/>
    <property type="molecule type" value="Genomic_DNA"/>
</dbReference>
<dbReference type="InterPro" id="IPR012675">
    <property type="entry name" value="Beta-grasp_dom_sf"/>
</dbReference>
<keyword evidence="3 7" id="KW-0560">Oxidoreductase</keyword>
<dbReference type="AlphaFoldDB" id="A0A645FZU4"/>
<comment type="caution">
    <text evidence="7">The sequence shown here is derived from an EMBL/GenBank/DDBJ whole genome shotgun (WGS) entry which is preliminary data.</text>
</comment>
<keyword evidence="2" id="KW-0479">Metal-binding</keyword>
<dbReference type="PROSITE" id="PS00197">
    <property type="entry name" value="2FE2S_FER_1"/>
    <property type="match status" value="1"/>
</dbReference>
<evidence type="ECO:0000259" key="6">
    <source>
        <dbReference type="PROSITE" id="PS51085"/>
    </source>
</evidence>
<dbReference type="PROSITE" id="PS51085">
    <property type="entry name" value="2FE2S_FER_2"/>
    <property type="match status" value="1"/>
</dbReference>
<dbReference type="InterPro" id="IPR006058">
    <property type="entry name" value="2Fe2S_fd_BS"/>
</dbReference>
<dbReference type="Pfam" id="PF00111">
    <property type="entry name" value="Fer2"/>
    <property type="match status" value="1"/>
</dbReference>
<dbReference type="CDD" id="cd00207">
    <property type="entry name" value="fer2"/>
    <property type="match status" value="1"/>
</dbReference>
<name>A0A645FZU4_9ZZZZ</name>
<dbReference type="GO" id="GO:0008805">
    <property type="term" value="F:carbon-monoxide oxygenase activity"/>
    <property type="evidence" value="ECO:0007669"/>
    <property type="project" value="UniProtKB-EC"/>
</dbReference>
<keyword evidence="1" id="KW-0001">2Fe-2S</keyword>
<protein>
    <submittedName>
        <fullName evidence="7">Carbon monoxide dehydrogenase small chain</fullName>
        <ecNumber evidence="7">1.2.5.3</ecNumber>
    </submittedName>
</protein>
<dbReference type="InterPro" id="IPR036010">
    <property type="entry name" value="2Fe-2S_ferredoxin-like_sf"/>
</dbReference>
<keyword evidence="4" id="KW-0408">Iron</keyword>
<dbReference type="SUPFAM" id="SSF54292">
    <property type="entry name" value="2Fe-2S ferredoxin-like"/>
    <property type="match status" value="1"/>
</dbReference>
<gene>
    <name evidence="7" type="primary">cutS_13</name>
    <name evidence="7" type="ORF">SDC9_166515</name>
</gene>
<evidence type="ECO:0000256" key="5">
    <source>
        <dbReference type="ARBA" id="ARBA00023014"/>
    </source>
</evidence>
<dbReference type="Gene3D" id="1.10.150.120">
    <property type="entry name" value="[2Fe-2S]-binding domain"/>
    <property type="match status" value="1"/>
</dbReference>
<dbReference type="SUPFAM" id="SSF47741">
    <property type="entry name" value="CO dehydrogenase ISP C-domain like"/>
    <property type="match status" value="1"/>
</dbReference>
<feature type="domain" description="2Fe-2S ferredoxin-type" evidence="6">
    <location>
        <begin position="4"/>
        <end position="80"/>
    </location>
</feature>
<dbReference type="EC" id="1.2.5.3" evidence="7"/>
<organism evidence="7">
    <name type="scientific">bioreactor metagenome</name>
    <dbReference type="NCBI Taxonomy" id="1076179"/>
    <lineage>
        <taxon>unclassified sequences</taxon>
        <taxon>metagenomes</taxon>
        <taxon>ecological metagenomes</taxon>
    </lineage>
</organism>
<keyword evidence="5" id="KW-0411">Iron-sulfur</keyword>
<accession>A0A645FZU4</accession>
<dbReference type="InterPro" id="IPR051452">
    <property type="entry name" value="Diverse_Oxidoreductases"/>
</dbReference>
<dbReference type="PANTHER" id="PTHR44379">
    <property type="entry name" value="OXIDOREDUCTASE WITH IRON-SULFUR SUBUNIT"/>
    <property type="match status" value="1"/>
</dbReference>
<dbReference type="FunFam" id="1.10.150.120:FF:000003">
    <property type="entry name" value="Carbon monoxide dehydrogenase, small subunit"/>
    <property type="match status" value="1"/>
</dbReference>
<evidence type="ECO:0000256" key="1">
    <source>
        <dbReference type="ARBA" id="ARBA00022714"/>
    </source>
</evidence>
<evidence type="ECO:0000256" key="3">
    <source>
        <dbReference type="ARBA" id="ARBA00023002"/>
    </source>
</evidence>
<dbReference type="GO" id="GO:0046872">
    <property type="term" value="F:metal ion binding"/>
    <property type="evidence" value="ECO:0007669"/>
    <property type="project" value="UniProtKB-KW"/>
</dbReference>
<dbReference type="Gene3D" id="3.10.20.30">
    <property type="match status" value="1"/>
</dbReference>
<dbReference type="InterPro" id="IPR001041">
    <property type="entry name" value="2Fe-2S_ferredoxin-type"/>
</dbReference>
<proteinExistence type="predicted"/>
<dbReference type="GO" id="GO:0051537">
    <property type="term" value="F:2 iron, 2 sulfur cluster binding"/>
    <property type="evidence" value="ECO:0007669"/>
    <property type="project" value="UniProtKB-KW"/>
</dbReference>
<dbReference type="InterPro" id="IPR036884">
    <property type="entry name" value="2Fe-2S-bd_dom_sf"/>
</dbReference>
<sequence>MTLQHLTITVNDLVEVVDVPSNMTLLTMLREKLSLTGTKNGCTAGECGACTVLMNGEPVNSCMVLAAECDGARIVTVEGLAKEGKLSKVQEAIIKTGGVQCGFCTPGMLISATALLERNPNPTEHEIRQALVGNLCRCTGYMRIVEAVKEAAKM</sequence>
<evidence type="ECO:0000256" key="4">
    <source>
        <dbReference type="ARBA" id="ARBA00023004"/>
    </source>
</evidence>
<dbReference type="FunFam" id="3.10.20.30:FF:000020">
    <property type="entry name" value="Xanthine dehydrogenase iron-sulfur subunit"/>
    <property type="match status" value="1"/>
</dbReference>
<evidence type="ECO:0000256" key="2">
    <source>
        <dbReference type="ARBA" id="ARBA00022723"/>
    </source>
</evidence>
<evidence type="ECO:0000313" key="7">
    <source>
        <dbReference type="EMBL" id="MPN19149.1"/>
    </source>
</evidence>
<dbReference type="PANTHER" id="PTHR44379:SF5">
    <property type="entry name" value="OXIDOREDUCTASE WITH IRON-SULFUR SUBUNIT"/>
    <property type="match status" value="1"/>
</dbReference>